<protein>
    <recommendedName>
        <fullName evidence="4">Reverse transcriptase domain-containing protein</fullName>
    </recommendedName>
</protein>
<dbReference type="PANTHER" id="PTHR15503">
    <property type="entry name" value="LDOC1 RELATED"/>
    <property type="match status" value="1"/>
</dbReference>
<dbReference type="Gene3D" id="3.10.10.10">
    <property type="entry name" value="HIV Type 1 Reverse Transcriptase, subunit A, domain 1"/>
    <property type="match status" value="1"/>
</dbReference>
<name>A0ABQ4X750_9ASTR</name>
<evidence type="ECO:0008006" key="4">
    <source>
        <dbReference type="Google" id="ProtNLM"/>
    </source>
</evidence>
<dbReference type="PANTHER" id="PTHR15503:SF45">
    <property type="entry name" value="RNA-DIRECTED DNA POLYMERASE HOMOLOG"/>
    <property type="match status" value="1"/>
</dbReference>
<comment type="caution">
    <text evidence="2">The sequence shown here is derived from an EMBL/GenBank/DDBJ whole genome shotgun (WGS) entry which is preliminary data.</text>
</comment>
<organism evidence="2 3">
    <name type="scientific">Tanacetum coccineum</name>
    <dbReference type="NCBI Taxonomy" id="301880"/>
    <lineage>
        <taxon>Eukaryota</taxon>
        <taxon>Viridiplantae</taxon>
        <taxon>Streptophyta</taxon>
        <taxon>Embryophyta</taxon>
        <taxon>Tracheophyta</taxon>
        <taxon>Spermatophyta</taxon>
        <taxon>Magnoliopsida</taxon>
        <taxon>eudicotyledons</taxon>
        <taxon>Gunneridae</taxon>
        <taxon>Pentapetalae</taxon>
        <taxon>asterids</taxon>
        <taxon>campanulids</taxon>
        <taxon>Asterales</taxon>
        <taxon>Asteraceae</taxon>
        <taxon>Asteroideae</taxon>
        <taxon>Anthemideae</taxon>
        <taxon>Anthemidinae</taxon>
        <taxon>Tanacetum</taxon>
    </lineage>
</organism>
<reference evidence="2" key="2">
    <citation type="submission" date="2022-01" db="EMBL/GenBank/DDBJ databases">
        <authorList>
            <person name="Yamashiro T."/>
            <person name="Shiraishi A."/>
            <person name="Satake H."/>
            <person name="Nakayama K."/>
        </authorList>
    </citation>
    <scope>NUCLEOTIDE SEQUENCE</scope>
</reference>
<evidence type="ECO:0000313" key="3">
    <source>
        <dbReference type="Proteomes" id="UP001151760"/>
    </source>
</evidence>
<sequence length="166" mass="18198">MVNLRALEAGARIDTLEDTGVTDALAERDIDRSRNGDDNHDSRGDGRRRMPVARECTYTDFLKCRPLSFKGTKGVGHFKSNCPKLKNINQGRQAGNGNAVVRAYVVGTSGTNPNSNFVTAQAPYQLAPSKMKEFSDQLQELSDKGFIRPSSPPWGAPILFVKKKDG</sequence>
<dbReference type="InterPro" id="IPR032567">
    <property type="entry name" value="RTL1-rel"/>
</dbReference>
<reference evidence="2" key="1">
    <citation type="journal article" date="2022" name="Int. J. Mol. Sci.">
        <title>Draft Genome of Tanacetum Coccineum: Genomic Comparison of Closely Related Tanacetum-Family Plants.</title>
        <authorList>
            <person name="Yamashiro T."/>
            <person name="Shiraishi A."/>
            <person name="Nakayama K."/>
            <person name="Satake H."/>
        </authorList>
    </citation>
    <scope>NUCLEOTIDE SEQUENCE</scope>
</reference>
<feature type="region of interest" description="Disordered" evidence="1">
    <location>
        <begin position="27"/>
        <end position="48"/>
    </location>
</feature>
<evidence type="ECO:0000256" key="1">
    <source>
        <dbReference type="SAM" id="MobiDB-lite"/>
    </source>
</evidence>
<dbReference type="EMBL" id="BQNB010009252">
    <property type="protein sequence ID" value="GJS60903.1"/>
    <property type="molecule type" value="Genomic_DNA"/>
</dbReference>
<proteinExistence type="predicted"/>
<accession>A0ABQ4X750</accession>
<gene>
    <name evidence="2" type="ORF">Tco_0655687</name>
</gene>
<evidence type="ECO:0000313" key="2">
    <source>
        <dbReference type="EMBL" id="GJS60903.1"/>
    </source>
</evidence>
<dbReference type="SUPFAM" id="SSF56672">
    <property type="entry name" value="DNA/RNA polymerases"/>
    <property type="match status" value="1"/>
</dbReference>
<dbReference type="InterPro" id="IPR043502">
    <property type="entry name" value="DNA/RNA_pol_sf"/>
</dbReference>
<keyword evidence="3" id="KW-1185">Reference proteome</keyword>
<dbReference type="Proteomes" id="UP001151760">
    <property type="component" value="Unassembled WGS sequence"/>
</dbReference>